<organism evidence="5 6">
    <name type="scientific">candidate division LCP-89 bacterium B3_LCP</name>
    <dbReference type="NCBI Taxonomy" id="2012998"/>
    <lineage>
        <taxon>Bacteria</taxon>
        <taxon>Pseudomonadati</taxon>
        <taxon>Bacteria division LCP-89</taxon>
    </lineage>
</organism>
<dbReference type="Gene3D" id="3.40.50.1460">
    <property type="match status" value="1"/>
</dbReference>
<dbReference type="InterPro" id="IPR029031">
    <property type="entry name" value="Gingipain_N_sf"/>
</dbReference>
<feature type="domain" description="Secretion system C-terminal sorting" evidence="4">
    <location>
        <begin position="1302"/>
        <end position="1377"/>
    </location>
</feature>
<dbReference type="InterPro" id="IPR029030">
    <property type="entry name" value="Caspase-like_dom_sf"/>
</dbReference>
<evidence type="ECO:0000256" key="1">
    <source>
        <dbReference type="ARBA" id="ARBA00022729"/>
    </source>
</evidence>
<evidence type="ECO:0000313" key="5">
    <source>
        <dbReference type="EMBL" id="TKJ37941.1"/>
    </source>
</evidence>
<dbReference type="NCBIfam" id="TIGR04183">
    <property type="entry name" value="Por_Secre_tail"/>
    <property type="match status" value="1"/>
</dbReference>
<gene>
    <name evidence="5" type="ORF">CEE37_13330</name>
</gene>
<evidence type="ECO:0000313" key="6">
    <source>
        <dbReference type="Proteomes" id="UP000319619"/>
    </source>
</evidence>
<evidence type="ECO:0000259" key="4">
    <source>
        <dbReference type="Pfam" id="PF18962"/>
    </source>
</evidence>
<dbReference type="Gene3D" id="3.40.50.10390">
    <property type="entry name" value="Gingipain r, domain 1"/>
    <property type="match status" value="1"/>
</dbReference>
<evidence type="ECO:0000259" key="2">
    <source>
        <dbReference type="Pfam" id="PF01364"/>
    </source>
</evidence>
<dbReference type="Pfam" id="PF01364">
    <property type="entry name" value="Peptidase_C25"/>
    <property type="match status" value="1"/>
</dbReference>
<keyword evidence="1" id="KW-0732">Signal</keyword>
<dbReference type="GO" id="GO:0006508">
    <property type="term" value="P:proteolysis"/>
    <property type="evidence" value="ECO:0007669"/>
    <property type="project" value="InterPro"/>
</dbReference>
<dbReference type="Gene3D" id="2.60.40.4070">
    <property type="match status" value="1"/>
</dbReference>
<dbReference type="Pfam" id="PF08126">
    <property type="entry name" value="Propeptide_C25"/>
    <property type="match status" value="1"/>
</dbReference>
<evidence type="ECO:0008006" key="7">
    <source>
        <dbReference type="Google" id="ProtNLM"/>
    </source>
</evidence>
<dbReference type="Gene3D" id="2.60.40.3800">
    <property type="match status" value="1"/>
</dbReference>
<name>A0A532USN9_UNCL8</name>
<protein>
    <recommendedName>
        <fullName evidence="7">Gingipain R</fullName>
    </recommendedName>
</protein>
<reference evidence="5 6" key="1">
    <citation type="submission" date="2017-06" db="EMBL/GenBank/DDBJ databases">
        <title>Novel microbial phyla capable of carbon fixation and sulfur reduction in deep-sea sediments.</title>
        <authorList>
            <person name="Huang J."/>
            <person name="Baker B."/>
            <person name="Wang Y."/>
        </authorList>
    </citation>
    <scope>NUCLEOTIDE SEQUENCE [LARGE SCALE GENOMIC DNA]</scope>
    <source>
        <strain evidence="5">B3_LCP</strain>
    </source>
</reference>
<sequence>MIDKNLRQEDKNMNRKLCYLFIATVLLLSGLNGAYAEEWIPLNGVQTVPEAPTVELLHSDQQVIELNFQISGFNLQTVETETGFFDMISLAGEGYTTEIGQPQLPVIRRMVEIPYGAELTLVTGATTMRQDHAGAFSISNRIMPVQPPVEKTPGAVQAQQFTLDEEAYGESSFYIGEFARMGEVNHLRGRRFVMLEVFPFDYNPAEETLRIVNNITINVQLAGADLGLTRQIRARYADPQFDRLSDRLFVNSGSLDDPDLIPPPLGLLIITNQHYASLPIVNEFVEWKENKGYHTTVATTQQIGSTTNQIQTYIQNAYNTWPIPPNFVLLIGDTDVIPHWVGTGGSSPATDLYYATLEGGDLFADVGIGRFSPSNDGNLANMINKTLEYEQVGWTGNDTWEKYAVFMASNDNWGVSEGTHEYVINNYLLPDGYSVDRLYSHSYSATTQQVTNSINAGRSLAIYSGHGSVTSWADGPPFSQANVQALVNEVYPLVCSHACLTGQFSSGECFGETWLRVEHGALAFWAASVSSYWGEDDILEKRMFEGFFDVQWAQEDQNLTWISGMTDYAKVEMWQYYGGGGLSHRYMEMYNILGDPSVDIWTDVPQILSVNFPGAVLIGESSITVTVSGYPDWAMVNVFSDTEDLQFTGYVTNGTVTFDLGTGFTVPGNLHVWVTGHDCHPFHGTASIIPPSGPYVIFESLVIDDSVLGNNNGQLDYAETTEMSIFVENVGISTATGVTLTITSLDPLLTVIDGTEYLGDLPAGGIAGTNNGFTVEASSELPDEYALLCELSASDGVTQWVTNFSIPGHAPVVEFDALVIHDETGNQNGNLDPGETADLDVSLINNGSSLVDNVSLTASCFDPYITITSASANVGSLAPGGSAFGTISVEVSSSCPQEHRVTFNLDITGSNGYATTDEFSTVVGNILYAPTGPDVYGYTAYDPFDAPETPQYDWVEICADSGGPGTLVNFTQDDQTFQYDLPFNFGYYGQAYTRYTIAANGWVGMGDILEDDYSNSGIPDGDGPPSMIAPYWEDLSPQRTNSGKVWYWYDETDHRLIVEYNHIEQYAPAGAFETFQVILLDPVHYPTATNDGRILFQYKDMSGSVQSEGTVGIENQNQTIGLQVLFDGAYDQYMHPIENEMAILFSTPTSGPDLVVTMTPFNPPIQIPATGGSFDYNIEVANNGASSTQVDVWCDVTLPNGSSFGPTLGPANVLLSAGFLGDRDRTQNVPASAPSGTYTYNGYVGTYPSTVFAEDNFTFEKLITGDGASVDEWYNSGEPFEEWFQTTTAEVIPDAYSLEQNYPNPFNPATVISYKLPDASRVHLSVYDVNGRLVADLINGWRDAGAHQVTFDGSDLPSGVYFAKLQAGDFNHTQKIILLK</sequence>
<dbReference type="InterPro" id="IPR013783">
    <property type="entry name" value="Ig-like_fold"/>
</dbReference>
<dbReference type="Pfam" id="PF18962">
    <property type="entry name" value="Por_Secre_tail"/>
    <property type="match status" value="1"/>
</dbReference>
<evidence type="ECO:0000259" key="3">
    <source>
        <dbReference type="Pfam" id="PF08126"/>
    </source>
</evidence>
<feature type="domain" description="Gingipain" evidence="2">
    <location>
        <begin position="268"/>
        <end position="598"/>
    </location>
</feature>
<feature type="domain" description="Gingipain propeptide" evidence="3">
    <location>
        <begin position="49"/>
        <end position="222"/>
    </location>
</feature>
<proteinExistence type="predicted"/>
<dbReference type="Proteomes" id="UP000319619">
    <property type="component" value="Unassembled WGS sequence"/>
</dbReference>
<dbReference type="Gene3D" id="2.60.40.3880">
    <property type="match status" value="1"/>
</dbReference>
<dbReference type="InterPro" id="IPR001769">
    <property type="entry name" value="Gingipain"/>
</dbReference>
<accession>A0A532USN9</accession>
<dbReference type="InterPro" id="IPR038490">
    <property type="entry name" value="Gingipain_propep_sf"/>
</dbReference>
<dbReference type="Gene3D" id="2.60.40.10">
    <property type="entry name" value="Immunoglobulins"/>
    <property type="match status" value="1"/>
</dbReference>
<dbReference type="SUPFAM" id="SSF52129">
    <property type="entry name" value="Caspase-like"/>
    <property type="match status" value="1"/>
</dbReference>
<comment type="caution">
    <text evidence="5">The sequence shown here is derived from an EMBL/GenBank/DDBJ whole genome shotgun (WGS) entry which is preliminary data.</text>
</comment>
<dbReference type="EMBL" id="NJBN01000011">
    <property type="protein sequence ID" value="TKJ37941.1"/>
    <property type="molecule type" value="Genomic_DNA"/>
</dbReference>
<dbReference type="InterPro" id="IPR026444">
    <property type="entry name" value="Secre_tail"/>
</dbReference>
<dbReference type="InterPro" id="IPR012600">
    <property type="entry name" value="Propeptide_C25"/>
</dbReference>
<dbReference type="GO" id="GO:0004197">
    <property type="term" value="F:cysteine-type endopeptidase activity"/>
    <property type="evidence" value="ECO:0007669"/>
    <property type="project" value="InterPro"/>
</dbReference>